<dbReference type="PANTHER" id="PTHR47883:SF8">
    <property type="match status" value="1"/>
</dbReference>
<feature type="compositionally biased region" description="Basic and acidic residues" evidence="1">
    <location>
        <begin position="253"/>
        <end position="262"/>
    </location>
</feature>
<feature type="compositionally biased region" description="Polar residues" evidence="1">
    <location>
        <begin position="535"/>
        <end position="647"/>
    </location>
</feature>
<feature type="compositionally biased region" description="Basic and acidic residues" evidence="1">
    <location>
        <begin position="167"/>
        <end position="182"/>
    </location>
</feature>
<dbReference type="AlphaFoldDB" id="A0A6J8DP03"/>
<feature type="region of interest" description="Disordered" evidence="1">
    <location>
        <begin position="332"/>
        <end position="355"/>
    </location>
</feature>
<protein>
    <submittedName>
        <fullName evidence="3">Uncharacterized protein</fullName>
    </submittedName>
</protein>
<organism evidence="3 4">
    <name type="scientific">Mytilus coruscus</name>
    <name type="common">Sea mussel</name>
    <dbReference type="NCBI Taxonomy" id="42192"/>
    <lineage>
        <taxon>Eukaryota</taxon>
        <taxon>Metazoa</taxon>
        <taxon>Spiralia</taxon>
        <taxon>Lophotrochozoa</taxon>
        <taxon>Mollusca</taxon>
        <taxon>Bivalvia</taxon>
        <taxon>Autobranchia</taxon>
        <taxon>Pteriomorphia</taxon>
        <taxon>Mytilida</taxon>
        <taxon>Mytiloidea</taxon>
        <taxon>Mytilidae</taxon>
        <taxon>Mytilinae</taxon>
        <taxon>Mytilus</taxon>
    </lineage>
</organism>
<feature type="region of interest" description="Disordered" evidence="1">
    <location>
        <begin position="141"/>
        <end position="191"/>
    </location>
</feature>
<feature type="chain" id="PRO_5026670460" evidence="2">
    <location>
        <begin position="25"/>
        <end position="904"/>
    </location>
</feature>
<feature type="compositionally biased region" description="Basic and acidic residues" evidence="1">
    <location>
        <begin position="141"/>
        <end position="154"/>
    </location>
</feature>
<evidence type="ECO:0000256" key="2">
    <source>
        <dbReference type="SAM" id="SignalP"/>
    </source>
</evidence>
<keyword evidence="4" id="KW-1185">Reference proteome</keyword>
<proteinExistence type="predicted"/>
<accession>A0A6J8DP03</accession>
<feature type="region of interest" description="Disordered" evidence="1">
    <location>
        <begin position="274"/>
        <end position="293"/>
    </location>
</feature>
<feature type="compositionally biased region" description="Polar residues" evidence="1">
    <location>
        <begin position="655"/>
        <end position="666"/>
    </location>
</feature>
<feature type="region of interest" description="Disordered" evidence="1">
    <location>
        <begin position="535"/>
        <end position="692"/>
    </location>
</feature>
<feature type="region of interest" description="Disordered" evidence="1">
    <location>
        <begin position="242"/>
        <end position="262"/>
    </location>
</feature>
<name>A0A6J8DP03_MYTCO</name>
<keyword evidence="2" id="KW-0732">Signal</keyword>
<evidence type="ECO:0000256" key="1">
    <source>
        <dbReference type="SAM" id="MobiDB-lite"/>
    </source>
</evidence>
<dbReference type="EMBL" id="CACVKT020007611">
    <property type="protein sequence ID" value="CAC5408884.1"/>
    <property type="molecule type" value="Genomic_DNA"/>
</dbReference>
<gene>
    <name evidence="3" type="ORF">MCOR_42230</name>
</gene>
<evidence type="ECO:0000313" key="3">
    <source>
        <dbReference type="EMBL" id="CAC5408884.1"/>
    </source>
</evidence>
<feature type="compositionally biased region" description="Basic residues" evidence="1">
    <location>
        <begin position="155"/>
        <end position="166"/>
    </location>
</feature>
<dbReference type="PANTHER" id="PTHR47883">
    <property type="entry name" value="YIPPEE DOMAIN-CONTAINING PROTEIN"/>
    <property type="match status" value="1"/>
</dbReference>
<sequence length="904" mass="108138">MRKTTHFFVLLASSSLILLQGNSSEHTFCSSVQDIPAISQDEANMIYVKDRDCIKGNKTFNTCKETNHFSVKDDIRQDVIRNEKPTIATKTFSGSSVGHDNAMLKKSRTLQYIRRQDLWHSNYRCRHDQCELQSNAVHQNEDIQERRQKSDKRANRQTRLVRRTDRKNRTTRETRQGTRESRLAVQETPSGRHVRQLNRNKRYIGRVIKRQTGQQNIKRHRQDNHARLDTSTKRRIIQTRRHAKQSRVTNRIKTKDDNRRHTRQLTREVRLADRRTATSRDTRHIDERTSRAVDEQIRRRMNIHKQSTRQSTRVRDQYQIKKNNIIEMVNIATEGEGQPNRRQTKRPSKDDSQIKQHLILGERQDRQTDRLKREVNKHDRRTNRQKTNVKRQDIQCNTLNTRNTRQSKTIRHLNRKINIYQGRLQSKRLSTATAITVRQNTGKSTLNTRQNTLHTKQNNLDTRKNKFHARQNTLNNKRNTLHITQNTLNIRQNTVHTRQNTRQNTLHFRQNNLRTRQSSFNTRQNILNTGQNTLRTRQNSRRNTFSTRQNTRQNTLSTGQNTRKNTLSTRQNTRQNTSLNRQNTRQNNLHTRQNARQNNLHTRQNASQNNLHTRQNTRQNNLHNRQNTRQNNLHTRQNAKQTSLHNRQNTRQHNLHTIQNTRQNNLHTRRNTKQNSLHNRLNTRQYNLRNRQDTLNTRQDTLNTRQNTLHYRMNSLHYRQNTFHTRQNTLHIKQNTLHNKPNTLNTGKNGKIERQEELMPTPIRQIDRCFGQTEKVNVGQQRNVRTYNNRRYLQPTFRKNNMSNIIFSPAIVLSKNTHWLTNDTLYNSYFPSKGKLLETYEDTVDKINKWTWWKMTDIDINKQVRLQKKSLSLMNTNNILFLLPLPYCFLKFEKKREMIPRSNS</sequence>
<feature type="compositionally biased region" description="Polar residues" evidence="1">
    <location>
        <begin position="673"/>
        <end position="692"/>
    </location>
</feature>
<reference evidence="3 4" key="1">
    <citation type="submission" date="2020-06" db="EMBL/GenBank/DDBJ databases">
        <authorList>
            <person name="Li R."/>
            <person name="Bekaert M."/>
        </authorList>
    </citation>
    <scope>NUCLEOTIDE SEQUENCE [LARGE SCALE GENOMIC DNA]</scope>
    <source>
        <strain evidence="4">wild</strain>
    </source>
</reference>
<dbReference type="Proteomes" id="UP000507470">
    <property type="component" value="Unassembled WGS sequence"/>
</dbReference>
<dbReference type="OrthoDB" id="6136830at2759"/>
<feature type="signal peptide" evidence="2">
    <location>
        <begin position="1"/>
        <end position="24"/>
    </location>
</feature>
<evidence type="ECO:0000313" key="4">
    <source>
        <dbReference type="Proteomes" id="UP000507470"/>
    </source>
</evidence>